<proteinExistence type="predicted"/>
<accession>A0A4Z2J295</accession>
<evidence type="ECO:0000313" key="1">
    <source>
        <dbReference type="EMBL" id="TNN84071.1"/>
    </source>
</evidence>
<dbReference type="Proteomes" id="UP000314294">
    <property type="component" value="Unassembled WGS sequence"/>
</dbReference>
<dbReference type="AlphaFoldDB" id="A0A4Z2J295"/>
<reference evidence="1 2" key="1">
    <citation type="submission" date="2019-03" db="EMBL/GenBank/DDBJ databases">
        <title>First draft genome of Liparis tanakae, snailfish: a comprehensive survey of snailfish specific genes.</title>
        <authorList>
            <person name="Kim W."/>
            <person name="Song I."/>
            <person name="Jeong J.-H."/>
            <person name="Kim D."/>
            <person name="Kim S."/>
            <person name="Ryu S."/>
            <person name="Song J.Y."/>
            <person name="Lee S.K."/>
        </authorList>
    </citation>
    <scope>NUCLEOTIDE SEQUENCE [LARGE SCALE GENOMIC DNA]</scope>
    <source>
        <tissue evidence="1">Muscle</tissue>
    </source>
</reference>
<name>A0A4Z2J295_9TELE</name>
<keyword evidence="2" id="KW-1185">Reference proteome</keyword>
<gene>
    <name evidence="1" type="ORF">EYF80_005677</name>
</gene>
<protein>
    <submittedName>
        <fullName evidence="1">Uncharacterized protein</fullName>
    </submittedName>
</protein>
<comment type="caution">
    <text evidence="1">The sequence shown here is derived from an EMBL/GenBank/DDBJ whole genome shotgun (WGS) entry which is preliminary data.</text>
</comment>
<dbReference type="EMBL" id="SRLO01000029">
    <property type="protein sequence ID" value="TNN84071.1"/>
    <property type="molecule type" value="Genomic_DNA"/>
</dbReference>
<sequence>MTLAQGLLPSIQKALVLLAGRGSDHLFLDWTAAADEFQRLKFRFQLNSKYEKNHSRTSICPALLHCCQHCYVTTAAIVPLTDFPRIIFR</sequence>
<organism evidence="1 2">
    <name type="scientific">Liparis tanakae</name>
    <name type="common">Tanaka's snailfish</name>
    <dbReference type="NCBI Taxonomy" id="230148"/>
    <lineage>
        <taxon>Eukaryota</taxon>
        <taxon>Metazoa</taxon>
        <taxon>Chordata</taxon>
        <taxon>Craniata</taxon>
        <taxon>Vertebrata</taxon>
        <taxon>Euteleostomi</taxon>
        <taxon>Actinopterygii</taxon>
        <taxon>Neopterygii</taxon>
        <taxon>Teleostei</taxon>
        <taxon>Neoteleostei</taxon>
        <taxon>Acanthomorphata</taxon>
        <taxon>Eupercaria</taxon>
        <taxon>Perciformes</taxon>
        <taxon>Cottioidei</taxon>
        <taxon>Cottales</taxon>
        <taxon>Liparidae</taxon>
        <taxon>Liparis</taxon>
    </lineage>
</organism>
<evidence type="ECO:0000313" key="2">
    <source>
        <dbReference type="Proteomes" id="UP000314294"/>
    </source>
</evidence>